<dbReference type="Pfam" id="PF10502">
    <property type="entry name" value="Peptidase_S26"/>
    <property type="match status" value="1"/>
</dbReference>
<keyword evidence="5" id="KW-0378">Hydrolase</keyword>
<comment type="similarity">
    <text evidence="2">Belongs to the peptidase S26 family.</text>
</comment>
<dbReference type="GO" id="GO:0004252">
    <property type="term" value="F:serine-type endopeptidase activity"/>
    <property type="evidence" value="ECO:0007669"/>
    <property type="project" value="InterPro"/>
</dbReference>
<reference evidence="9" key="1">
    <citation type="submission" date="2020-05" db="EMBL/GenBank/DDBJ databases">
        <authorList>
            <person name="Chiriac C."/>
            <person name="Salcher M."/>
            <person name="Ghai R."/>
            <person name="Kavagutti S V."/>
        </authorList>
    </citation>
    <scope>NUCLEOTIDE SEQUENCE</scope>
</reference>
<protein>
    <recommendedName>
        <fullName evidence="3">signal peptidase I</fullName>
        <ecNumber evidence="3">3.4.21.89</ecNumber>
    </recommendedName>
</protein>
<feature type="compositionally biased region" description="Basic and acidic residues" evidence="6">
    <location>
        <begin position="1"/>
        <end position="13"/>
    </location>
</feature>
<dbReference type="PANTHER" id="PTHR43390:SF1">
    <property type="entry name" value="CHLOROPLAST PROCESSING PEPTIDASE"/>
    <property type="match status" value="1"/>
</dbReference>
<dbReference type="InterPro" id="IPR000223">
    <property type="entry name" value="Pept_S26A_signal_pept_1"/>
</dbReference>
<dbReference type="GO" id="GO:0006465">
    <property type="term" value="P:signal peptide processing"/>
    <property type="evidence" value="ECO:0007669"/>
    <property type="project" value="InterPro"/>
</dbReference>
<dbReference type="EMBL" id="CAFAAV010000127">
    <property type="protein sequence ID" value="CAB4825296.1"/>
    <property type="molecule type" value="Genomic_DNA"/>
</dbReference>
<proteinExistence type="inferred from homology"/>
<dbReference type="EMBL" id="CAFBOL010000208">
    <property type="protein sequence ID" value="CAB5024174.1"/>
    <property type="molecule type" value="Genomic_DNA"/>
</dbReference>
<dbReference type="GO" id="GO:0009003">
    <property type="term" value="F:signal peptidase activity"/>
    <property type="evidence" value="ECO:0007669"/>
    <property type="project" value="UniProtKB-EC"/>
</dbReference>
<dbReference type="PANTHER" id="PTHR43390">
    <property type="entry name" value="SIGNAL PEPTIDASE I"/>
    <property type="match status" value="1"/>
</dbReference>
<dbReference type="SUPFAM" id="SSF51306">
    <property type="entry name" value="LexA/Signal peptidase"/>
    <property type="match status" value="1"/>
</dbReference>
<evidence type="ECO:0000256" key="4">
    <source>
        <dbReference type="ARBA" id="ARBA00022670"/>
    </source>
</evidence>
<evidence type="ECO:0000313" key="13">
    <source>
        <dbReference type="EMBL" id="CAB4931309.1"/>
    </source>
</evidence>
<dbReference type="AlphaFoldDB" id="A0A6J6A6T2"/>
<evidence type="ECO:0000256" key="5">
    <source>
        <dbReference type="ARBA" id="ARBA00022801"/>
    </source>
</evidence>
<organism evidence="9">
    <name type="scientific">freshwater metagenome</name>
    <dbReference type="NCBI Taxonomy" id="449393"/>
    <lineage>
        <taxon>unclassified sequences</taxon>
        <taxon>metagenomes</taxon>
        <taxon>ecological metagenomes</taxon>
    </lineage>
</organism>
<dbReference type="InterPro" id="IPR019756">
    <property type="entry name" value="Pept_S26A_signal_pept_1_Ser-AS"/>
</dbReference>
<dbReference type="InterPro" id="IPR019533">
    <property type="entry name" value="Peptidase_S26"/>
</dbReference>
<feature type="transmembrane region" description="Helical" evidence="7">
    <location>
        <begin position="49"/>
        <end position="70"/>
    </location>
</feature>
<dbReference type="Gene3D" id="2.10.109.10">
    <property type="entry name" value="Umud Fragment, subunit A"/>
    <property type="match status" value="1"/>
</dbReference>
<dbReference type="EMBL" id="CAESGF010000007">
    <property type="protein sequence ID" value="CAB4363744.1"/>
    <property type="molecule type" value="Genomic_DNA"/>
</dbReference>
<evidence type="ECO:0000313" key="11">
    <source>
        <dbReference type="EMBL" id="CAB4825296.1"/>
    </source>
</evidence>
<sequence length="218" mass="23983">MSDDQYRSAHEDSAWASDPAAVGIDTIDPVDGDNTGAAQSKSKRKGSSWIEWFVVIIIAVTAALLVRQFVLQQFAVSGSSMYSTLHDGDRVLVNKLSYRMHDPRRGDVVVLKTLESVGERDLIKRVVALPGEKVEYRSCVLYVDGRTVAEPYLDPKVVAPTNCGGEQSSLTIPADSVFVMGDNRGGSKDSRDLGPISYSDIIGRAFVVIWPYGDWRWL</sequence>
<dbReference type="InterPro" id="IPR036286">
    <property type="entry name" value="LexA/Signal_pep-like_sf"/>
</dbReference>
<dbReference type="PROSITE" id="PS00760">
    <property type="entry name" value="SPASE_I_2"/>
    <property type="match status" value="1"/>
</dbReference>
<evidence type="ECO:0000313" key="12">
    <source>
        <dbReference type="EMBL" id="CAB4847630.1"/>
    </source>
</evidence>
<dbReference type="PROSITE" id="PS00501">
    <property type="entry name" value="SPASE_I_1"/>
    <property type="match status" value="1"/>
</dbReference>
<dbReference type="EC" id="3.4.21.89" evidence="3"/>
<dbReference type="PRINTS" id="PR00727">
    <property type="entry name" value="LEADERPTASE"/>
</dbReference>
<dbReference type="GO" id="GO:0016020">
    <property type="term" value="C:membrane"/>
    <property type="evidence" value="ECO:0007669"/>
    <property type="project" value="InterPro"/>
</dbReference>
<dbReference type="EMBL" id="CAFBMT010000007">
    <property type="protein sequence ID" value="CAB4931309.1"/>
    <property type="molecule type" value="Genomic_DNA"/>
</dbReference>
<evidence type="ECO:0000256" key="6">
    <source>
        <dbReference type="SAM" id="MobiDB-lite"/>
    </source>
</evidence>
<evidence type="ECO:0000256" key="3">
    <source>
        <dbReference type="ARBA" id="ARBA00013208"/>
    </source>
</evidence>
<dbReference type="InterPro" id="IPR019758">
    <property type="entry name" value="Pept_S26A_signal_pept_1_CS"/>
</dbReference>
<comment type="catalytic activity">
    <reaction evidence="1">
        <text>Cleavage of hydrophobic, N-terminal signal or leader sequences from secreted and periplasmic proteins.</text>
        <dbReference type="EC" id="3.4.21.89"/>
    </reaction>
</comment>
<keyword evidence="7" id="KW-0812">Transmembrane</keyword>
<gene>
    <name evidence="10" type="ORF">UFOPK2656_01130</name>
    <name evidence="11" type="ORF">UFOPK3099_01639</name>
    <name evidence="12" type="ORF">UFOPK3267_00515</name>
    <name evidence="13" type="ORF">UFOPK3651_01494</name>
    <name evidence="14" type="ORF">UFOPK3931_03541</name>
    <name evidence="9" type="ORF">UFOPK4189_01519</name>
</gene>
<accession>A0A6J6A6T2</accession>
<feature type="region of interest" description="Disordered" evidence="6">
    <location>
        <begin position="1"/>
        <end position="41"/>
    </location>
</feature>
<evidence type="ECO:0000313" key="9">
    <source>
        <dbReference type="EMBL" id="CAB4363744.1"/>
    </source>
</evidence>
<evidence type="ECO:0000259" key="8">
    <source>
        <dbReference type="Pfam" id="PF10502"/>
    </source>
</evidence>
<dbReference type="InterPro" id="IPR019757">
    <property type="entry name" value="Pept_S26A_signal_pept_1_Lys-AS"/>
</dbReference>
<dbReference type="NCBIfam" id="TIGR02227">
    <property type="entry name" value="sigpep_I_bact"/>
    <property type="match status" value="1"/>
</dbReference>
<name>A0A6J6A6T2_9ZZZZ</name>
<dbReference type="CDD" id="cd06530">
    <property type="entry name" value="S26_SPase_I"/>
    <property type="match status" value="1"/>
</dbReference>
<evidence type="ECO:0000256" key="7">
    <source>
        <dbReference type="SAM" id="Phobius"/>
    </source>
</evidence>
<dbReference type="PROSITE" id="PS00761">
    <property type="entry name" value="SPASE_I_3"/>
    <property type="match status" value="1"/>
</dbReference>
<keyword evidence="7" id="KW-1133">Transmembrane helix</keyword>
<evidence type="ECO:0000313" key="10">
    <source>
        <dbReference type="EMBL" id="CAB4718290.1"/>
    </source>
</evidence>
<dbReference type="EMBL" id="CAFBIY010000018">
    <property type="protein sequence ID" value="CAB4847630.1"/>
    <property type="molecule type" value="Genomic_DNA"/>
</dbReference>
<dbReference type="EMBL" id="CAEZYF010000005">
    <property type="protein sequence ID" value="CAB4718290.1"/>
    <property type="molecule type" value="Genomic_DNA"/>
</dbReference>
<evidence type="ECO:0000256" key="2">
    <source>
        <dbReference type="ARBA" id="ARBA00009370"/>
    </source>
</evidence>
<keyword evidence="4" id="KW-0645">Protease</keyword>
<evidence type="ECO:0000313" key="14">
    <source>
        <dbReference type="EMBL" id="CAB5024174.1"/>
    </source>
</evidence>
<feature type="domain" description="Peptidase S26" evidence="8">
    <location>
        <begin position="49"/>
        <end position="210"/>
    </location>
</feature>
<keyword evidence="7" id="KW-0472">Membrane</keyword>
<evidence type="ECO:0000256" key="1">
    <source>
        <dbReference type="ARBA" id="ARBA00000677"/>
    </source>
</evidence>